<dbReference type="AlphaFoldDB" id="A0A9P8RJ57"/>
<protein>
    <submittedName>
        <fullName evidence="2">Uncharacterized protein</fullName>
    </submittedName>
</protein>
<gene>
    <name evidence="2" type="ORF">BKA67DRAFT_540296</name>
</gene>
<evidence type="ECO:0000256" key="1">
    <source>
        <dbReference type="SAM" id="MobiDB-lite"/>
    </source>
</evidence>
<proteinExistence type="predicted"/>
<sequence>MRRHRPNNLEPSLVHTNQHGRPPTPYPFNKDGTLRGSRFESRKRDSSIQDDRVGDLSYKHVLPTFLRRQDNDRPRKLSYSEKQHNLQRAIDAANARIDRRPAIPRQHVYFPAKVEKHVRFKLPRMKDTRRSSPDDEFLSKSMANLGIAEKRSHLNRQSHCEACGRRLVRLSTCDKRVE</sequence>
<organism evidence="2 3">
    <name type="scientific">Truncatella angustata</name>
    <dbReference type="NCBI Taxonomy" id="152316"/>
    <lineage>
        <taxon>Eukaryota</taxon>
        <taxon>Fungi</taxon>
        <taxon>Dikarya</taxon>
        <taxon>Ascomycota</taxon>
        <taxon>Pezizomycotina</taxon>
        <taxon>Sordariomycetes</taxon>
        <taxon>Xylariomycetidae</taxon>
        <taxon>Amphisphaeriales</taxon>
        <taxon>Sporocadaceae</taxon>
        <taxon>Truncatella</taxon>
    </lineage>
</organism>
<dbReference type="Proteomes" id="UP000758603">
    <property type="component" value="Unassembled WGS sequence"/>
</dbReference>
<comment type="caution">
    <text evidence="2">The sequence shown here is derived from an EMBL/GenBank/DDBJ whole genome shotgun (WGS) entry which is preliminary data.</text>
</comment>
<feature type="compositionally biased region" description="Basic and acidic residues" evidence="1">
    <location>
        <begin position="37"/>
        <end position="50"/>
    </location>
</feature>
<evidence type="ECO:0000313" key="2">
    <source>
        <dbReference type="EMBL" id="KAH6646814.1"/>
    </source>
</evidence>
<accession>A0A9P8RJ57</accession>
<evidence type="ECO:0000313" key="3">
    <source>
        <dbReference type="Proteomes" id="UP000758603"/>
    </source>
</evidence>
<name>A0A9P8RJ57_9PEZI</name>
<dbReference type="EMBL" id="JAGPXC010000009">
    <property type="protein sequence ID" value="KAH6646814.1"/>
    <property type="molecule type" value="Genomic_DNA"/>
</dbReference>
<dbReference type="RefSeq" id="XP_045953328.1">
    <property type="nucleotide sequence ID" value="XM_046100757.1"/>
</dbReference>
<reference evidence="2" key="1">
    <citation type="journal article" date="2021" name="Nat. Commun.">
        <title>Genetic determinants of endophytism in the Arabidopsis root mycobiome.</title>
        <authorList>
            <person name="Mesny F."/>
            <person name="Miyauchi S."/>
            <person name="Thiergart T."/>
            <person name="Pickel B."/>
            <person name="Atanasova L."/>
            <person name="Karlsson M."/>
            <person name="Huettel B."/>
            <person name="Barry K.W."/>
            <person name="Haridas S."/>
            <person name="Chen C."/>
            <person name="Bauer D."/>
            <person name="Andreopoulos W."/>
            <person name="Pangilinan J."/>
            <person name="LaButti K."/>
            <person name="Riley R."/>
            <person name="Lipzen A."/>
            <person name="Clum A."/>
            <person name="Drula E."/>
            <person name="Henrissat B."/>
            <person name="Kohler A."/>
            <person name="Grigoriev I.V."/>
            <person name="Martin F.M."/>
            <person name="Hacquard S."/>
        </authorList>
    </citation>
    <scope>NUCLEOTIDE SEQUENCE</scope>
    <source>
        <strain evidence="2">MPI-SDFR-AT-0073</strain>
    </source>
</reference>
<dbReference type="GeneID" id="70129649"/>
<feature type="region of interest" description="Disordered" evidence="1">
    <location>
        <begin position="1"/>
        <end position="50"/>
    </location>
</feature>
<keyword evidence="3" id="KW-1185">Reference proteome</keyword>